<reference evidence="1 2" key="1">
    <citation type="journal article" date="2012" name="J. Bacteriol.">
        <title>Genome sequence of Lactobacillus mucosae LM1, isolated from piglet feces.</title>
        <authorList>
            <person name="Lee J.H."/>
            <person name="Valeriano V.D."/>
            <person name="Shin Y.R."/>
            <person name="Chae J.P."/>
            <person name="Kim G.B."/>
            <person name="Ham J.S."/>
            <person name="Chun J."/>
            <person name="Kang D.K."/>
        </authorList>
    </citation>
    <scope>NUCLEOTIDE SEQUENCE [LARGE SCALE GENOMIC DNA]</scope>
    <source>
        <strain evidence="1 2">LM1</strain>
    </source>
</reference>
<name>A0A0D4CKY4_LIMMU</name>
<organism evidence="1 2">
    <name type="scientific">Limosilactobacillus mucosae LM1</name>
    <dbReference type="NCBI Taxonomy" id="1130798"/>
    <lineage>
        <taxon>Bacteria</taxon>
        <taxon>Bacillati</taxon>
        <taxon>Bacillota</taxon>
        <taxon>Bacilli</taxon>
        <taxon>Lactobacillales</taxon>
        <taxon>Lactobacillaceae</taxon>
        <taxon>Limosilactobacillus</taxon>
    </lineage>
</organism>
<accession>A0A0D4CKY4</accession>
<dbReference type="STRING" id="1130798.LBLM1_05380"/>
<keyword evidence="2" id="KW-1185">Reference proteome</keyword>
<dbReference type="EMBL" id="CP011013">
    <property type="protein sequence ID" value="AJT50526.1"/>
    <property type="molecule type" value="Genomic_DNA"/>
</dbReference>
<dbReference type="KEGG" id="lmu:LBLM1_05380"/>
<gene>
    <name evidence="1" type="ORF">LBLM1_05380</name>
</gene>
<dbReference type="AlphaFoldDB" id="A0A0D4CKY4"/>
<dbReference type="HOGENOM" id="CLU_1568763_0_0_9"/>
<dbReference type="Proteomes" id="UP000003645">
    <property type="component" value="Chromosome"/>
</dbReference>
<sequence length="170" mass="20262">MGILLQILSILIALVAITVSWQIVRNTHRIAFHGESAWRKALFEAIDNPRWTAADLEKIRNRMNLKILAFYEHRCFGTDDSQQPSFEKLRHELDHFAELDKGEKSLDLRIFFEIDRLLRLLNESNRETLPYSETRILRQLVRMKLKNDWLVFNGQNKEFNNDEIIEKWLP</sequence>
<dbReference type="RefSeq" id="WP_006500972.1">
    <property type="nucleotide sequence ID" value="NZ_CP011013.1"/>
</dbReference>
<proteinExistence type="predicted"/>
<protein>
    <submittedName>
        <fullName evidence="1">Uncharacterized protein</fullName>
    </submittedName>
</protein>
<evidence type="ECO:0000313" key="1">
    <source>
        <dbReference type="EMBL" id="AJT50526.1"/>
    </source>
</evidence>
<dbReference type="GeneID" id="57114106"/>
<evidence type="ECO:0000313" key="2">
    <source>
        <dbReference type="Proteomes" id="UP000003645"/>
    </source>
</evidence>